<gene>
    <name evidence="2" type="ORF">ENO26_02425</name>
</gene>
<protein>
    <submittedName>
        <fullName evidence="2">Uncharacterized protein</fullName>
    </submittedName>
</protein>
<sequence>MARAINLAIITAMLVLITLIASSMYPVYVHAITYADEVGWVLDNATISYIKNMTRLPPDMPSLDKYREFAKRFYTGTCYTYKEVFRGFSTSVYEKEPVDIDMVVFLIYPTVEHYGRVGYWLDFVLVYDPMTRRFLWAYLNSSGVYGYFTIDINDVLAYTLSKGFPPAGFFLWYVKVDENAWRNGWFVISAWYYRHNATHVHNIECMQNKYPCWAYCPAPENFTWGMLFEPVTVTTTFTLPVTVTETSTLTTALPPATITSMVTTTTPITIEKTATATSVSPTTIEKTVTSIETLTIERTAIMSYTMTLPVTTTATVEKQVTIEKTATQVVKELDTMSLMIATGLAIAMGVAIGFMVRRR</sequence>
<keyword evidence="1" id="KW-1133">Transmembrane helix</keyword>
<keyword evidence="1" id="KW-0812">Transmembrane</keyword>
<organism evidence="2">
    <name type="scientific">Ignisphaera aggregans</name>
    <dbReference type="NCBI Taxonomy" id="334771"/>
    <lineage>
        <taxon>Archaea</taxon>
        <taxon>Thermoproteota</taxon>
        <taxon>Thermoprotei</taxon>
        <taxon>Desulfurococcales</taxon>
        <taxon>Desulfurococcaceae</taxon>
        <taxon>Ignisphaera</taxon>
    </lineage>
</organism>
<keyword evidence="1" id="KW-0472">Membrane</keyword>
<evidence type="ECO:0000313" key="2">
    <source>
        <dbReference type="EMBL" id="HEM66415.1"/>
    </source>
</evidence>
<dbReference type="EMBL" id="DSEU01000013">
    <property type="protein sequence ID" value="HEM66415.1"/>
    <property type="molecule type" value="Genomic_DNA"/>
</dbReference>
<reference evidence="2" key="1">
    <citation type="journal article" date="2020" name="mSystems">
        <title>Genome- and Community-Level Interaction Insights into Carbon Utilization and Element Cycling Functions of Hydrothermarchaeota in Hydrothermal Sediment.</title>
        <authorList>
            <person name="Zhou Z."/>
            <person name="Liu Y."/>
            <person name="Xu W."/>
            <person name="Pan J."/>
            <person name="Luo Z.H."/>
            <person name="Li M."/>
        </authorList>
    </citation>
    <scope>NUCLEOTIDE SEQUENCE [LARGE SCALE GENOMIC DNA]</scope>
    <source>
        <strain evidence="2">SpSt-125</strain>
    </source>
</reference>
<name>A0A7J2U1X1_9CREN</name>
<feature type="transmembrane region" description="Helical" evidence="1">
    <location>
        <begin position="336"/>
        <end position="356"/>
    </location>
</feature>
<accession>A0A7J2U1X1</accession>
<comment type="caution">
    <text evidence="2">The sequence shown here is derived from an EMBL/GenBank/DDBJ whole genome shotgun (WGS) entry which is preliminary data.</text>
</comment>
<evidence type="ECO:0000256" key="1">
    <source>
        <dbReference type="SAM" id="Phobius"/>
    </source>
</evidence>
<proteinExistence type="predicted"/>
<dbReference type="AlphaFoldDB" id="A0A7J2U1X1"/>